<feature type="region of interest" description="Disordered" evidence="1">
    <location>
        <begin position="1"/>
        <end position="21"/>
    </location>
</feature>
<evidence type="ECO:0000313" key="3">
    <source>
        <dbReference type="EMBL" id="GAA4108191.1"/>
    </source>
</evidence>
<evidence type="ECO:0008006" key="5">
    <source>
        <dbReference type="Google" id="ProtNLM"/>
    </source>
</evidence>
<keyword evidence="2" id="KW-1133">Transmembrane helix</keyword>
<dbReference type="Proteomes" id="UP001501495">
    <property type="component" value="Unassembled WGS sequence"/>
</dbReference>
<sequence>MSDQLTDLDAAPAPPPQVEGGSARWRRSLLQALVIVLVFAAVGAAAGWLWNHLYDAPRGIAYQKRWLGLDEKDYRDLFSGTALYAIIAGLASLVLGAVLSFVLDRDELLTLAAVVVGAGLAGWLMYVVGVHLGNPDPDVVARTAADRTPIPGDLRLARWTVGLVWPAGGVLGCALVFFLTTKRQRAS</sequence>
<feature type="transmembrane region" description="Helical" evidence="2">
    <location>
        <begin position="82"/>
        <end position="103"/>
    </location>
</feature>
<evidence type="ECO:0000256" key="1">
    <source>
        <dbReference type="SAM" id="MobiDB-lite"/>
    </source>
</evidence>
<feature type="transmembrane region" description="Helical" evidence="2">
    <location>
        <begin position="156"/>
        <end position="179"/>
    </location>
</feature>
<accession>A0ABP7XAI5</accession>
<keyword evidence="4" id="KW-1185">Reference proteome</keyword>
<feature type="transmembrane region" description="Helical" evidence="2">
    <location>
        <begin position="108"/>
        <end position="128"/>
    </location>
</feature>
<comment type="caution">
    <text evidence="3">The sequence shown here is derived from an EMBL/GenBank/DDBJ whole genome shotgun (WGS) entry which is preliminary data.</text>
</comment>
<reference evidence="4" key="1">
    <citation type="journal article" date="2019" name="Int. J. Syst. Evol. Microbiol.">
        <title>The Global Catalogue of Microorganisms (GCM) 10K type strain sequencing project: providing services to taxonomists for standard genome sequencing and annotation.</title>
        <authorList>
            <consortium name="The Broad Institute Genomics Platform"/>
            <consortium name="The Broad Institute Genome Sequencing Center for Infectious Disease"/>
            <person name="Wu L."/>
            <person name="Ma J."/>
        </authorList>
    </citation>
    <scope>NUCLEOTIDE SEQUENCE [LARGE SCALE GENOMIC DNA]</scope>
    <source>
        <strain evidence="4">JCM 16703</strain>
    </source>
</reference>
<keyword evidence="2" id="KW-0812">Transmembrane</keyword>
<evidence type="ECO:0000313" key="4">
    <source>
        <dbReference type="Proteomes" id="UP001501495"/>
    </source>
</evidence>
<gene>
    <name evidence="3" type="ORF">GCM10022215_01700</name>
</gene>
<organism evidence="3 4">
    <name type="scientific">Nocardioides fonticola</name>
    <dbReference type="NCBI Taxonomy" id="450363"/>
    <lineage>
        <taxon>Bacteria</taxon>
        <taxon>Bacillati</taxon>
        <taxon>Actinomycetota</taxon>
        <taxon>Actinomycetes</taxon>
        <taxon>Propionibacteriales</taxon>
        <taxon>Nocardioidaceae</taxon>
        <taxon>Nocardioides</taxon>
    </lineage>
</organism>
<evidence type="ECO:0000256" key="2">
    <source>
        <dbReference type="SAM" id="Phobius"/>
    </source>
</evidence>
<proteinExistence type="predicted"/>
<keyword evidence="2" id="KW-0472">Membrane</keyword>
<dbReference type="RefSeq" id="WP_344731285.1">
    <property type="nucleotide sequence ID" value="NZ_BAAAZH010000001.1"/>
</dbReference>
<feature type="transmembrane region" description="Helical" evidence="2">
    <location>
        <begin position="29"/>
        <end position="50"/>
    </location>
</feature>
<protein>
    <recommendedName>
        <fullName evidence="5">DUF2567 domain-containing protein</fullName>
    </recommendedName>
</protein>
<dbReference type="EMBL" id="BAAAZH010000001">
    <property type="protein sequence ID" value="GAA4108191.1"/>
    <property type="molecule type" value="Genomic_DNA"/>
</dbReference>
<name>A0ABP7XAI5_9ACTN</name>